<evidence type="ECO:0000313" key="2">
    <source>
        <dbReference type="Proteomes" id="UP000271889"/>
    </source>
</evidence>
<protein>
    <recommendedName>
        <fullName evidence="3">IBR domain-containing protein</fullName>
    </recommendedName>
</protein>
<organism evidence="1 2">
    <name type="scientific">Cylicostephanus goldi</name>
    <name type="common">Nematode worm</name>
    <dbReference type="NCBI Taxonomy" id="71465"/>
    <lineage>
        <taxon>Eukaryota</taxon>
        <taxon>Metazoa</taxon>
        <taxon>Ecdysozoa</taxon>
        <taxon>Nematoda</taxon>
        <taxon>Chromadorea</taxon>
        <taxon>Rhabditida</taxon>
        <taxon>Rhabditina</taxon>
        <taxon>Rhabditomorpha</taxon>
        <taxon>Strongyloidea</taxon>
        <taxon>Strongylidae</taxon>
        <taxon>Cylicostephanus</taxon>
    </lineage>
</organism>
<dbReference type="OrthoDB" id="61092at2759"/>
<name>A0A3P6RP41_CYLGO</name>
<dbReference type="Proteomes" id="UP000271889">
    <property type="component" value="Unassembled WGS sequence"/>
</dbReference>
<gene>
    <name evidence="1" type="ORF">CGOC_LOCUS5722</name>
</gene>
<dbReference type="EMBL" id="UYRV01017725">
    <property type="protein sequence ID" value="VDK63596.1"/>
    <property type="molecule type" value="Genomic_DNA"/>
</dbReference>
<reference evidence="1 2" key="1">
    <citation type="submission" date="2018-11" db="EMBL/GenBank/DDBJ databases">
        <authorList>
            <consortium name="Pathogen Informatics"/>
        </authorList>
    </citation>
    <scope>NUCLEOTIDE SEQUENCE [LARGE SCALE GENOMIC DNA]</scope>
</reference>
<proteinExistence type="predicted"/>
<keyword evidence="2" id="KW-1185">Reference proteome</keyword>
<dbReference type="CDD" id="cd20335">
    <property type="entry name" value="BRcat_RBR"/>
    <property type="match status" value="1"/>
</dbReference>
<evidence type="ECO:0000313" key="1">
    <source>
        <dbReference type="EMBL" id="VDK63596.1"/>
    </source>
</evidence>
<evidence type="ECO:0008006" key="3">
    <source>
        <dbReference type="Google" id="ProtNLM"/>
    </source>
</evidence>
<sequence length="138" mass="15616">MKRLHSSIIFQITGKRGVFQCESCKKERCTGCLLEPHENLTCEEYAKLRSDADASLMVYISKNDGKVKTCPNEGCGAIIEKGEVINSQKFTDICEKITEQLAQSGLFNLKCIQECEWKNLDGKFGCVRGRGVWREQMI</sequence>
<accession>A0A3P6RP41</accession>
<dbReference type="AlphaFoldDB" id="A0A3P6RP41"/>